<dbReference type="EMBL" id="DS268650">
    <property type="protein sequence ID" value="EFO96944.1"/>
    <property type="molecule type" value="Genomic_DNA"/>
</dbReference>
<evidence type="ECO:0000313" key="1">
    <source>
        <dbReference type="EMBL" id="EFO96944.1"/>
    </source>
</evidence>
<dbReference type="OrthoDB" id="5891514at2759"/>
<accession>E3NG70</accession>
<dbReference type="InParanoid" id="E3NG70"/>
<dbReference type="SUPFAM" id="SSF101690">
    <property type="entry name" value="PAZ domain"/>
    <property type="match status" value="1"/>
</dbReference>
<dbReference type="HOGENOM" id="CLU_1857130_0_0_1"/>
<proteinExistence type="predicted"/>
<protein>
    <submittedName>
        <fullName evidence="1">Uncharacterized protein</fullName>
    </submittedName>
</protein>
<name>E3NG70_CAERE</name>
<gene>
    <name evidence="1" type="ORF">CRE_19498</name>
</gene>
<organism evidence="2">
    <name type="scientific">Caenorhabditis remanei</name>
    <name type="common">Caenorhabditis vulgaris</name>
    <dbReference type="NCBI Taxonomy" id="31234"/>
    <lineage>
        <taxon>Eukaryota</taxon>
        <taxon>Metazoa</taxon>
        <taxon>Ecdysozoa</taxon>
        <taxon>Nematoda</taxon>
        <taxon>Chromadorea</taxon>
        <taxon>Rhabditida</taxon>
        <taxon>Rhabditina</taxon>
        <taxon>Rhabditomorpha</taxon>
        <taxon>Rhabditoidea</taxon>
        <taxon>Rhabditidae</taxon>
        <taxon>Peloderinae</taxon>
        <taxon>Caenorhabditis</taxon>
    </lineage>
</organism>
<evidence type="ECO:0000313" key="2">
    <source>
        <dbReference type="Proteomes" id="UP000008281"/>
    </source>
</evidence>
<sequence length="130" mass="15308">MTRFLKPTTPFWLSPSDENEIDFYLKDAIRHNGHHLENLTSSITEKYTTFLNQSKILHVWNVITYSTIPLPLVTFDYLAIHTRMPNRRSSVTEAYKEDYNYVLKYPYSPIIVDVLGRYHPIEVCAVRVQV</sequence>
<dbReference type="Proteomes" id="UP000008281">
    <property type="component" value="Unassembled WGS sequence"/>
</dbReference>
<dbReference type="AlphaFoldDB" id="E3NG70"/>
<keyword evidence="2" id="KW-1185">Reference proteome</keyword>
<reference evidence="1" key="1">
    <citation type="submission" date="2007-07" db="EMBL/GenBank/DDBJ databases">
        <title>PCAP assembly of the Caenorhabditis remanei genome.</title>
        <authorList>
            <consortium name="The Caenorhabditis remanei Sequencing Consortium"/>
            <person name="Wilson R.K."/>
        </authorList>
    </citation>
    <scope>NUCLEOTIDE SEQUENCE [LARGE SCALE GENOMIC DNA]</scope>
    <source>
        <strain evidence="1">PB4641</strain>
    </source>
</reference>
<dbReference type="InterPro" id="IPR036085">
    <property type="entry name" value="PAZ_dom_sf"/>
</dbReference>